<comment type="caution">
    <text evidence="1">The sequence shown here is derived from an EMBL/GenBank/DDBJ whole genome shotgun (WGS) entry which is preliminary data.</text>
</comment>
<dbReference type="OrthoDB" id="1685715at2759"/>
<dbReference type="EMBL" id="JADGMS010000005">
    <property type="protein sequence ID" value="KAF9681581.1"/>
    <property type="molecule type" value="Genomic_DNA"/>
</dbReference>
<name>A0A835K930_9ROSI</name>
<gene>
    <name evidence="1" type="ORF">SADUNF_Sadunf05G0016500</name>
</gene>
<evidence type="ECO:0000313" key="2">
    <source>
        <dbReference type="Proteomes" id="UP000657918"/>
    </source>
</evidence>
<dbReference type="Proteomes" id="UP000657918">
    <property type="component" value="Unassembled WGS sequence"/>
</dbReference>
<organism evidence="1 2">
    <name type="scientific">Salix dunnii</name>
    <dbReference type="NCBI Taxonomy" id="1413687"/>
    <lineage>
        <taxon>Eukaryota</taxon>
        <taxon>Viridiplantae</taxon>
        <taxon>Streptophyta</taxon>
        <taxon>Embryophyta</taxon>
        <taxon>Tracheophyta</taxon>
        <taxon>Spermatophyta</taxon>
        <taxon>Magnoliopsida</taxon>
        <taxon>eudicotyledons</taxon>
        <taxon>Gunneridae</taxon>
        <taxon>Pentapetalae</taxon>
        <taxon>rosids</taxon>
        <taxon>fabids</taxon>
        <taxon>Malpighiales</taxon>
        <taxon>Salicaceae</taxon>
        <taxon>Saliceae</taxon>
        <taxon>Salix</taxon>
    </lineage>
</organism>
<proteinExistence type="predicted"/>
<reference evidence="1 2" key="1">
    <citation type="submission" date="2020-10" db="EMBL/GenBank/DDBJ databases">
        <title>Plant Genome Project.</title>
        <authorList>
            <person name="Zhang R.-G."/>
        </authorList>
    </citation>
    <scope>NUCLEOTIDE SEQUENCE [LARGE SCALE GENOMIC DNA]</scope>
    <source>
        <strain evidence="1">FAFU-HL-1</strain>
        <tissue evidence="1">Leaf</tissue>
    </source>
</reference>
<keyword evidence="2" id="KW-1185">Reference proteome</keyword>
<evidence type="ECO:0000313" key="1">
    <source>
        <dbReference type="EMBL" id="KAF9681581.1"/>
    </source>
</evidence>
<dbReference type="AlphaFoldDB" id="A0A835K930"/>
<protein>
    <submittedName>
        <fullName evidence="1">Uncharacterized protein</fullName>
    </submittedName>
</protein>
<accession>A0A835K930</accession>
<sequence>MASLLVSISFHMPLSVPKFSFKGSVHDMDMLFESAERLFFQQKVDGSFEGYDGCELQLRKSAISRLSGQPTSGTETCGPAFYLLSYMTSNFVYSNEPFGHLQRNWRDTFCESELRWMSHNCNTHFYELVSSCMHVSSCTHKIINGYWLGPDIEDGWGFVEGFVNQIT</sequence>